<dbReference type="OrthoDB" id="521512at2759"/>
<keyword evidence="4" id="KW-0813">Transport</keyword>
<dbReference type="RefSeq" id="XP_017993105.1">
    <property type="nucleotide sequence ID" value="XM_018136924.1"/>
</dbReference>
<evidence type="ECO:0000256" key="4">
    <source>
        <dbReference type="ARBA" id="ARBA00022448"/>
    </source>
</evidence>
<evidence type="ECO:0000256" key="7">
    <source>
        <dbReference type="ARBA" id="ARBA00022792"/>
    </source>
</evidence>
<dbReference type="AlphaFoldDB" id="A0A0M9VQG5"/>
<keyword evidence="6 12" id="KW-0812">Transmembrane</keyword>
<name>A0A0M9VQG5_9BASI</name>
<dbReference type="VEuPathDB" id="FungiDB:Malapachy_2435"/>
<keyword evidence="7" id="KW-0999">Mitochondrion inner membrane</keyword>
<evidence type="ECO:0000256" key="6">
    <source>
        <dbReference type="ARBA" id="ARBA00022692"/>
    </source>
</evidence>
<evidence type="ECO:0000256" key="3">
    <source>
        <dbReference type="ARBA" id="ARBA00005667"/>
    </source>
</evidence>
<dbReference type="GeneID" id="28728799"/>
<keyword evidence="11 12" id="KW-0472">Membrane</keyword>
<sequence length="60" mass="7056">MSQLSRDPWAKREAWRKHPIFSYSYYYRNMFPGLGLGVTAFVAYCVWEKYAKKPASHGAH</sequence>
<gene>
    <name evidence="13" type="ORF">Malapachy_2435</name>
</gene>
<reference evidence="13 14" key="1">
    <citation type="submission" date="2015-07" db="EMBL/GenBank/DDBJ databases">
        <title>Draft Genome Sequence of Malassezia furfur CBS1878 and Malassezia pachydermatis CBS1879.</title>
        <authorList>
            <person name="Triana S."/>
            <person name="Ohm R."/>
            <person name="Gonzalez A."/>
            <person name="DeCock H."/>
            <person name="Restrepo S."/>
            <person name="Celis A."/>
        </authorList>
    </citation>
    <scope>NUCLEOTIDE SEQUENCE [LARGE SCALE GENOMIC DNA]</scope>
    <source>
        <strain evidence="13 14">CBS 1879</strain>
    </source>
</reference>
<dbReference type="GO" id="GO:0005743">
    <property type="term" value="C:mitochondrial inner membrane"/>
    <property type="evidence" value="ECO:0007669"/>
    <property type="project" value="UniProtKB-SubCell"/>
</dbReference>
<dbReference type="GO" id="GO:0032981">
    <property type="term" value="P:mitochondrial respiratory chain complex I assembly"/>
    <property type="evidence" value="ECO:0007669"/>
    <property type="project" value="TreeGrafter"/>
</dbReference>
<evidence type="ECO:0000256" key="1">
    <source>
        <dbReference type="ARBA" id="ARBA00003195"/>
    </source>
</evidence>
<dbReference type="Pfam" id="PF08122">
    <property type="entry name" value="NDUF_B12"/>
    <property type="match status" value="1"/>
</dbReference>
<dbReference type="STRING" id="77020.A0A0M9VQG5"/>
<evidence type="ECO:0000313" key="13">
    <source>
        <dbReference type="EMBL" id="KOS15473.1"/>
    </source>
</evidence>
<evidence type="ECO:0000256" key="11">
    <source>
        <dbReference type="ARBA" id="ARBA00023136"/>
    </source>
</evidence>
<accession>A0A0M9VQG5</accession>
<comment type="caution">
    <text evidence="13">The sequence shown here is derived from an EMBL/GenBank/DDBJ whole genome shotgun (WGS) entry which is preliminary data.</text>
</comment>
<dbReference type="InterPro" id="IPR012576">
    <property type="entry name" value="NDUFB3"/>
</dbReference>
<evidence type="ECO:0000256" key="8">
    <source>
        <dbReference type="ARBA" id="ARBA00022982"/>
    </source>
</evidence>
<keyword evidence="10" id="KW-0496">Mitochondrion</keyword>
<evidence type="ECO:0000256" key="2">
    <source>
        <dbReference type="ARBA" id="ARBA00004298"/>
    </source>
</evidence>
<feature type="transmembrane region" description="Helical" evidence="12">
    <location>
        <begin position="25"/>
        <end position="47"/>
    </location>
</feature>
<comment type="similarity">
    <text evidence="3">Belongs to the complex I NDUFB3 subunit family.</text>
</comment>
<keyword evidence="8" id="KW-0249">Electron transport</keyword>
<keyword evidence="14" id="KW-1185">Reference proteome</keyword>
<dbReference type="EMBL" id="LGAV01000002">
    <property type="protein sequence ID" value="KOS15473.1"/>
    <property type="molecule type" value="Genomic_DNA"/>
</dbReference>
<dbReference type="GO" id="GO:0022900">
    <property type="term" value="P:electron transport chain"/>
    <property type="evidence" value="ECO:0007669"/>
    <property type="project" value="InterPro"/>
</dbReference>
<dbReference type="PANTHER" id="PTHR15082">
    <property type="entry name" value="NADH-UBIQUINONE OXIDOREDUCTASE B12 SUBUNIT"/>
    <property type="match status" value="1"/>
</dbReference>
<comment type="function">
    <text evidence="1">Accessory subunit of the mitochondrial membrane respiratory chain NADH dehydrogenase (Complex I), that is believed not to be involved in catalysis. Complex I functions in the transfer of electrons from NADH to the respiratory chain. The immediate electron acceptor for the enzyme is believed to be ubiquinone.</text>
</comment>
<keyword evidence="9 12" id="KW-1133">Transmembrane helix</keyword>
<evidence type="ECO:0000256" key="5">
    <source>
        <dbReference type="ARBA" id="ARBA00022660"/>
    </source>
</evidence>
<dbReference type="Proteomes" id="UP000037751">
    <property type="component" value="Unassembled WGS sequence"/>
</dbReference>
<evidence type="ECO:0000256" key="12">
    <source>
        <dbReference type="SAM" id="Phobius"/>
    </source>
</evidence>
<protein>
    <submittedName>
        <fullName evidence="13">Uncharacterized protein</fullName>
    </submittedName>
</protein>
<proteinExistence type="inferred from homology"/>
<comment type="subcellular location">
    <subcellularLocation>
        <location evidence="2">Mitochondrion inner membrane</location>
        <topology evidence="2">Single-pass membrane protein</topology>
        <orientation evidence="2">Matrix side</orientation>
    </subcellularLocation>
</comment>
<evidence type="ECO:0000256" key="9">
    <source>
        <dbReference type="ARBA" id="ARBA00022989"/>
    </source>
</evidence>
<dbReference type="PANTHER" id="PTHR15082:SF2">
    <property type="entry name" value="NADH DEHYDROGENASE [UBIQUINONE] 1 BETA SUBCOMPLEX SUBUNIT 3"/>
    <property type="match status" value="1"/>
</dbReference>
<organism evidence="13 14">
    <name type="scientific">Malassezia pachydermatis</name>
    <dbReference type="NCBI Taxonomy" id="77020"/>
    <lineage>
        <taxon>Eukaryota</taxon>
        <taxon>Fungi</taxon>
        <taxon>Dikarya</taxon>
        <taxon>Basidiomycota</taxon>
        <taxon>Ustilaginomycotina</taxon>
        <taxon>Malasseziomycetes</taxon>
        <taxon>Malasseziales</taxon>
        <taxon>Malasseziaceae</taxon>
        <taxon>Malassezia</taxon>
    </lineage>
</organism>
<evidence type="ECO:0000256" key="10">
    <source>
        <dbReference type="ARBA" id="ARBA00023128"/>
    </source>
</evidence>
<evidence type="ECO:0000313" key="14">
    <source>
        <dbReference type="Proteomes" id="UP000037751"/>
    </source>
</evidence>
<keyword evidence="5" id="KW-0679">Respiratory chain</keyword>